<dbReference type="PROSITE" id="PS50041">
    <property type="entry name" value="C_TYPE_LECTIN_2"/>
    <property type="match status" value="1"/>
</dbReference>
<dbReference type="Pfam" id="PF00059">
    <property type="entry name" value="Lectin_C"/>
    <property type="match status" value="1"/>
</dbReference>
<evidence type="ECO:0000256" key="3">
    <source>
        <dbReference type="SAM" id="SignalP"/>
    </source>
</evidence>
<dbReference type="InterPro" id="IPR016187">
    <property type="entry name" value="CTDL_fold"/>
</dbReference>
<proteinExistence type="predicted"/>
<evidence type="ECO:0000259" key="4">
    <source>
        <dbReference type="PROSITE" id="PS50041"/>
    </source>
</evidence>
<feature type="domain" description="C-type lectin" evidence="4">
    <location>
        <begin position="306"/>
        <end position="432"/>
    </location>
</feature>
<name>A0A8J2RY29_9CRUS</name>
<sequence length="561" mass="62819">MFNTFHLLVTLVCLIGIVDLSRPGPRNYVNRSYVQVRNDWIPTERGGRGSVVFPPSNTNAGQLNYQIQDAAKNRAAKDVVRTTSTTTRSVYFQDYPELKISQPSPSTKSVPGFRPSPEYPISIAQISEPVLEKRENPSLQIVSPYALSVDEKLETPSKTGKYIITGNVVPSYQTVEVVTHSPSVSDYSDLVEAMEHLVERINELDTKFENQETKEVIEENNRSLSAMNSALSSTKEKLESEVSLLFERTAYLEQRLSDLEEVTREWINPNNLGFYDNGKTTGKRGVARRCPIQFFSLDEEDPTAPCYSISTEPNVRRNWQDANASCKEIQAKLAEPKSTDELRKLTDYLRNNRTDQIGGGYWTGGLNPGLMWLWPSLGTSLTNIDPGMWLNTPDISTETNNGKCLRLSYDRNLHRYALQGSDCQRFLYFVCEYDVNSTAPTIDRLEKSLPNVNTYQDATISPLPRLTSEIPNTSWQASISTTTQATATTQSPSPPRPIPHYKRISWPSSLSTTTRSTTTTQATSPLPPTPNYVGVIGFKGIPPQLRNEIPLNLAVLEDTNS</sequence>
<gene>
    <name evidence="5" type="ORF">DGAL_LOCUS13947</name>
</gene>
<dbReference type="SMART" id="SM00034">
    <property type="entry name" value="CLECT"/>
    <property type="match status" value="1"/>
</dbReference>
<dbReference type="OrthoDB" id="2142683at2759"/>
<keyword evidence="3" id="KW-0732">Signal</keyword>
<dbReference type="InterPro" id="IPR016186">
    <property type="entry name" value="C-type_lectin-like/link_sf"/>
</dbReference>
<evidence type="ECO:0000256" key="1">
    <source>
        <dbReference type="SAM" id="Coils"/>
    </source>
</evidence>
<dbReference type="AlphaFoldDB" id="A0A8J2RY29"/>
<feature type="coiled-coil region" evidence="1">
    <location>
        <begin position="187"/>
        <end position="214"/>
    </location>
</feature>
<dbReference type="Proteomes" id="UP000789390">
    <property type="component" value="Unassembled WGS sequence"/>
</dbReference>
<protein>
    <recommendedName>
        <fullName evidence="4">C-type lectin domain-containing protein</fullName>
    </recommendedName>
</protein>
<keyword evidence="1" id="KW-0175">Coiled coil</keyword>
<evidence type="ECO:0000256" key="2">
    <source>
        <dbReference type="SAM" id="MobiDB-lite"/>
    </source>
</evidence>
<dbReference type="SUPFAM" id="SSF56436">
    <property type="entry name" value="C-type lectin-like"/>
    <property type="match status" value="1"/>
</dbReference>
<feature type="compositionally biased region" description="Low complexity" evidence="2">
    <location>
        <begin position="477"/>
        <end position="491"/>
    </location>
</feature>
<evidence type="ECO:0000313" key="6">
    <source>
        <dbReference type="Proteomes" id="UP000789390"/>
    </source>
</evidence>
<comment type="caution">
    <text evidence="5">The sequence shown here is derived from an EMBL/GenBank/DDBJ whole genome shotgun (WGS) entry which is preliminary data.</text>
</comment>
<dbReference type="CDD" id="cd00037">
    <property type="entry name" value="CLECT"/>
    <property type="match status" value="1"/>
</dbReference>
<dbReference type="Gene3D" id="3.10.100.10">
    <property type="entry name" value="Mannose-Binding Protein A, subunit A"/>
    <property type="match status" value="1"/>
</dbReference>
<feature type="region of interest" description="Disordered" evidence="2">
    <location>
        <begin position="477"/>
        <end position="530"/>
    </location>
</feature>
<dbReference type="InterPro" id="IPR001304">
    <property type="entry name" value="C-type_lectin-like"/>
</dbReference>
<dbReference type="EMBL" id="CAKKLH010000303">
    <property type="protein sequence ID" value="CAH0110381.1"/>
    <property type="molecule type" value="Genomic_DNA"/>
</dbReference>
<keyword evidence="6" id="KW-1185">Reference proteome</keyword>
<organism evidence="5 6">
    <name type="scientific">Daphnia galeata</name>
    <dbReference type="NCBI Taxonomy" id="27404"/>
    <lineage>
        <taxon>Eukaryota</taxon>
        <taxon>Metazoa</taxon>
        <taxon>Ecdysozoa</taxon>
        <taxon>Arthropoda</taxon>
        <taxon>Crustacea</taxon>
        <taxon>Branchiopoda</taxon>
        <taxon>Diplostraca</taxon>
        <taxon>Cladocera</taxon>
        <taxon>Anomopoda</taxon>
        <taxon>Daphniidae</taxon>
        <taxon>Daphnia</taxon>
    </lineage>
</organism>
<reference evidence="5" key="1">
    <citation type="submission" date="2021-11" db="EMBL/GenBank/DDBJ databases">
        <authorList>
            <person name="Schell T."/>
        </authorList>
    </citation>
    <scope>NUCLEOTIDE SEQUENCE</scope>
    <source>
        <strain evidence="5">M5</strain>
    </source>
</reference>
<feature type="signal peptide" evidence="3">
    <location>
        <begin position="1"/>
        <end position="20"/>
    </location>
</feature>
<feature type="compositionally biased region" description="Low complexity" evidence="2">
    <location>
        <begin position="507"/>
        <end position="524"/>
    </location>
</feature>
<evidence type="ECO:0000313" key="5">
    <source>
        <dbReference type="EMBL" id="CAH0110381.1"/>
    </source>
</evidence>
<accession>A0A8J2RY29</accession>
<feature type="chain" id="PRO_5035178371" description="C-type lectin domain-containing protein" evidence="3">
    <location>
        <begin position="21"/>
        <end position="561"/>
    </location>
</feature>